<comment type="caution">
    <text evidence="1">The sequence shown here is derived from an EMBL/GenBank/DDBJ whole genome shotgun (WGS) entry which is preliminary data.</text>
</comment>
<dbReference type="SUPFAM" id="SSF81383">
    <property type="entry name" value="F-box domain"/>
    <property type="match status" value="2"/>
</dbReference>
<dbReference type="EMBL" id="JACEFO010001700">
    <property type="protein sequence ID" value="KAF8719980.1"/>
    <property type="molecule type" value="Genomic_DNA"/>
</dbReference>
<sequence>MVTLWRLPSPLIAALGITSGHDIELSPPPVAMVMVSPLHSAITADRWDAERLLGSLIVLVHAAFLDAGFVPLPRHPWWSQSTVPRQAGETASALSLRYAAPQLLLQHRHGAAEVAVLRLLAHGSRHLVLYARSKCDPWPVERCVVVDALAAAPLLSGGLDAAARALRRDARLAALWRRISDDLCRGALVDMCRRGGVALEPTFMSFPDDAKEAVLSRLATGGDLARVERVCTGLRRLVAERDCQLWKPRYRAGSLRLRGCCHSPETSWKERYMKERRGKLPRIITGGLATLVSRHVRGLAAKQNPRLYGDVAMVMVSPLHSAITAGQWDAERLLGRLIVLVHAAFLDAGFVPLARDPCPAKVPRKAGRTASALSLRYGAPQLLHRHDAEAVVLGLLVHGSRHLILYVKCDPWPVERCVVLVDALAAAPLLSGGLDATARALRRDARLAALWRRLSDDLCRRALVVMCRRGGVALEGPTFMSLPGDAKAAVLSRLATGADLASVELVCTALRRLVAERDRQLWKPRYDALARRGASCLLPGELDCFHSPETSWKERYVTARRWKLPQSPLGTPGHTEAMRYYEYSFQGRLYDVEYLEAGIDRVQIQGFNAGALDLTNKAITAGAISSAEDAVMFLMVKHDNICTSISEEKNPAHIRSWQQTMAKGDADIKPQLPVDAIVPAPRRPSRIQQVVLASYGNPEGICSTYTAGSCQTPHAKEVAASSSTQYTCMLSVSAEVYGSDIKGPGTTAAVAVQAKRSKRSLDGLSAAARATIESVLPSFLMGTVRGYVDRWCNSGEAGKRRLACHTRAHLSGLAGRFILASPPQIYIIGLHLPYENNNISSSAPLHAQLRREQVPSYLLSLRDPARDRGNKVSRELHFRPHQRLVISERLHLGQSSTATVRVLQASSTSSTSAHVRLRGLHCDN</sequence>
<name>A0A835C218_9POAL</name>
<organism evidence="1 2">
    <name type="scientific">Digitaria exilis</name>
    <dbReference type="NCBI Taxonomy" id="1010633"/>
    <lineage>
        <taxon>Eukaryota</taxon>
        <taxon>Viridiplantae</taxon>
        <taxon>Streptophyta</taxon>
        <taxon>Embryophyta</taxon>
        <taxon>Tracheophyta</taxon>
        <taxon>Spermatophyta</taxon>
        <taxon>Magnoliopsida</taxon>
        <taxon>Liliopsida</taxon>
        <taxon>Poales</taxon>
        <taxon>Poaceae</taxon>
        <taxon>PACMAD clade</taxon>
        <taxon>Panicoideae</taxon>
        <taxon>Panicodae</taxon>
        <taxon>Paniceae</taxon>
        <taxon>Anthephorinae</taxon>
        <taxon>Digitaria</taxon>
    </lineage>
</organism>
<dbReference type="PANTHER" id="PTHR34791">
    <property type="entry name" value="OS02G0272100 PROTEIN"/>
    <property type="match status" value="1"/>
</dbReference>
<dbReference type="AlphaFoldDB" id="A0A835C218"/>
<evidence type="ECO:0008006" key="3">
    <source>
        <dbReference type="Google" id="ProtNLM"/>
    </source>
</evidence>
<keyword evidence="2" id="KW-1185">Reference proteome</keyword>
<accession>A0A835C218</accession>
<evidence type="ECO:0000313" key="2">
    <source>
        <dbReference type="Proteomes" id="UP000636709"/>
    </source>
</evidence>
<evidence type="ECO:0000313" key="1">
    <source>
        <dbReference type="EMBL" id="KAF8719980.1"/>
    </source>
</evidence>
<protein>
    <recommendedName>
        <fullName evidence="3">F-box domain-containing protein</fullName>
    </recommendedName>
</protein>
<proteinExistence type="predicted"/>
<dbReference type="Proteomes" id="UP000636709">
    <property type="component" value="Unassembled WGS sequence"/>
</dbReference>
<gene>
    <name evidence="1" type="ORF">HU200_024750</name>
</gene>
<dbReference type="OrthoDB" id="684434at2759"/>
<dbReference type="PANTHER" id="PTHR34791:SF1">
    <property type="entry name" value="OS02G0272100 PROTEIN"/>
    <property type="match status" value="1"/>
</dbReference>
<reference evidence="1" key="1">
    <citation type="submission" date="2020-07" db="EMBL/GenBank/DDBJ databases">
        <title>Genome sequence and genetic diversity analysis of an under-domesticated orphan crop, white fonio (Digitaria exilis).</title>
        <authorList>
            <person name="Bennetzen J.L."/>
            <person name="Chen S."/>
            <person name="Ma X."/>
            <person name="Wang X."/>
            <person name="Yssel A.E.J."/>
            <person name="Chaluvadi S.R."/>
            <person name="Johnson M."/>
            <person name="Gangashetty P."/>
            <person name="Hamidou F."/>
            <person name="Sanogo M.D."/>
            <person name="Zwaenepoel A."/>
            <person name="Wallace J."/>
            <person name="Van De Peer Y."/>
            <person name="Van Deynze A."/>
        </authorList>
    </citation>
    <scope>NUCLEOTIDE SEQUENCE</scope>
    <source>
        <tissue evidence="1">Leaves</tissue>
    </source>
</reference>
<dbReference type="InterPro" id="IPR036047">
    <property type="entry name" value="F-box-like_dom_sf"/>
</dbReference>